<dbReference type="Pfam" id="PF03816">
    <property type="entry name" value="LytR_cpsA_psr"/>
    <property type="match status" value="1"/>
</dbReference>
<dbReference type="RefSeq" id="WP_003701236.1">
    <property type="nucleotide sequence ID" value="NZ_CP011403.1"/>
</dbReference>
<dbReference type="EMBL" id="CP011403">
    <property type="protein sequence ID" value="AKI04941.1"/>
    <property type="molecule type" value="Genomic_DNA"/>
</dbReference>
<feature type="region of interest" description="Disordered" evidence="2">
    <location>
        <begin position="350"/>
        <end position="378"/>
    </location>
</feature>
<feature type="domain" description="Cell envelope-related transcriptional attenuator" evidence="4">
    <location>
        <begin position="116"/>
        <end position="260"/>
    </location>
</feature>
<evidence type="ECO:0000256" key="2">
    <source>
        <dbReference type="SAM" id="MobiDB-lite"/>
    </source>
</evidence>
<keyword evidence="3" id="KW-0472">Membrane</keyword>
<evidence type="ECO:0000259" key="4">
    <source>
        <dbReference type="Pfam" id="PF03816"/>
    </source>
</evidence>
<keyword evidence="3" id="KW-0812">Transmembrane</keyword>
<accession>A0A0F7PXU5</accession>
<name>A0A0F7PXU5_9LACO</name>
<dbReference type="Gene3D" id="3.40.630.190">
    <property type="entry name" value="LCP protein"/>
    <property type="match status" value="1"/>
</dbReference>
<protein>
    <submittedName>
        <fullName evidence="5">LytR family transcriptional regulator</fullName>
    </submittedName>
</protein>
<evidence type="ECO:0000313" key="5">
    <source>
        <dbReference type="EMBL" id="AKI04941.1"/>
    </source>
</evidence>
<dbReference type="PANTHER" id="PTHR33392">
    <property type="entry name" value="POLYISOPRENYL-TEICHOIC ACID--PEPTIDOGLYCAN TEICHOIC ACID TRANSFERASE TAGU"/>
    <property type="match status" value="1"/>
</dbReference>
<feature type="transmembrane region" description="Helical" evidence="3">
    <location>
        <begin position="44"/>
        <end position="62"/>
    </location>
</feature>
<comment type="similarity">
    <text evidence="1">Belongs to the LytR/CpsA/Psr (LCP) family.</text>
</comment>
<evidence type="ECO:0000313" key="6">
    <source>
        <dbReference type="Proteomes" id="UP000035027"/>
    </source>
</evidence>
<proteinExistence type="inferred from homology"/>
<evidence type="ECO:0000256" key="1">
    <source>
        <dbReference type="ARBA" id="ARBA00006068"/>
    </source>
</evidence>
<dbReference type="AlphaFoldDB" id="A0A0F7PXU5"/>
<gene>
    <name evidence="5" type="ORF">LsR_01399</name>
</gene>
<dbReference type="NCBIfam" id="TIGR00350">
    <property type="entry name" value="lytR_cpsA_psr"/>
    <property type="match status" value="1"/>
</dbReference>
<dbReference type="Proteomes" id="UP000035027">
    <property type="component" value="Chromosome"/>
</dbReference>
<dbReference type="PATRIC" id="fig|1194971.3.peg.1402"/>
<dbReference type="InterPro" id="IPR050922">
    <property type="entry name" value="LytR/CpsA/Psr_CW_biosynth"/>
</dbReference>
<reference evidence="5 6" key="1">
    <citation type="submission" date="2015-05" db="EMBL/GenBank/DDBJ databases">
        <title>Complete genome sequence of Lactobacillus salivarius Ren, a probiotic strain with antitumor activity.</title>
        <authorList>
            <person name="Sun E."/>
            <person name="Zhao L."/>
            <person name="Liu S."/>
            <person name="Zhang M."/>
            <person name="Guo H."/>
            <person name="Ren F."/>
        </authorList>
    </citation>
    <scope>NUCLEOTIDE SEQUENCE [LARGE SCALE GENOMIC DNA]</scope>
    <source>
        <strain evidence="5 6">Ren</strain>
    </source>
</reference>
<dbReference type="PANTHER" id="PTHR33392:SF6">
    <property type="entry name" value="POLYISOPRENYL-TEICHOIC ACID--PEPTIDOGLYCAN TEICHOIC ACID TRANSFERASE TAGU"/>
    <property type="match status" value="1"/>
</dbReference>
<organism evidence="5 6">
    <name type="scientific">Ligilactobacillus salivarius str. Ren</name>
    <dbReference type="NCBI Taxonomy" id="1194971"/>
    <lineage>
        <taxon>Bacteria</taxon>
        <taxon>Bacillati</taxon>
        <taxon>Bacillota</taxon>
        <taxon>Bacilli</taxon>
        <taxon>Lactobacillales</taxon>
        <taxon>Lactobacillaceae</taxon>
        <taxon>Ligilactobacillus</taxon>
    </lineage>
</organism>
<feature type="compositionally biased region" description="Polar residues" evidence="2">
    <location>
        <begin position="350"/>
        <end position="372"/>
    </location>
</feature>
<evidence type="ECO:0000256" key="3">
    <source>
        <dbReference type="SAM" id="Phobius"/>
    </source>
</evidence>
<sequence>MPSRRDDNYVVQSDENGYIDTEHMTRSQRYHQRNNKPKKKGHKLLWSVIVIVVAIIGGFYAYRKYTNAKQAANAIYSSTQVTKARNVSDALKKKRPISILLMGTDTGALGRDFKGRTDTMILCVLNPEDKKMTLVSLPRDTEVAVYGYEDYFPSKINSAYEYGGSATAVKTVQKFLNVPIDFYATINMGGLEKLIDAVGGVKVEPTISFTYDGYTFKKGKEVNMDGEKALAYVRMRHEDPRGDYGRQERQRQVLTKLAFKSSGLTSLVNQKFLSTISKQMKTDLTFDDLLTLGTKYRVATHDMDSDFLQGTSEMINGESFEVASTTEKQRITNKLREALGLSKAKTGNTLSSDNDVNISSEGEDTNYSNDDNTYYGGY</sequence>
<keyword evidence="3" id="KW-1133">Transmembrane helix</keyword>
<dbReference type="InterPro" id="IPR004474">
    <property type="entry name" value="LytR_CpsA_psr"/>
</dbReference>